<dbReference type="EMBL" id="CP036272">
    <property type="protein sequence ID" value="QDT61708.1"/>
    <property type="molecule type" value="Genomic_DNA"/>
</dbReference>
<evidence type="ECO:0000313" key="3">
    <source>
        <dbReference type="Proteomes" id="UP000315003"/>
    </source>
</evidence>
<keyword evidence="3" id="KW-1185">Reference proteome</keyword>
<gene>
    <name evidence="2" type="ORF">SV7mr_42470</name>
</gene>
<proteinExistence type="predicted"/>
<keyword evidence="1" id="KW-0472">Membrane</keyword>
<name>A0A517SZZ1_9BACT</name>
<dbReference type="AlphaFoldDB" id="A0A517SZZ1"/>
<dbReference type="OrthoDB" id="9962727at2"/>
<accession>A0A517SZZ1</accession>
<evidence type="ECO:0000256" key="1">
    <source>
        <dbReference type="SAM" id="Phobius"/>
    </source>
</evidence>
<feature type="transmembrane region" description="Helical" evidence="1">
    <location>
        <begin position="159"/>
        <end position="180"/>
    </location>
</feature>
<keyword evidence="1" id="KW-1133">Transmembrane helix</keyword>
<reference evidence="2 3" key="1">
    <citation type="submission" date="2019-02" db="EMBL/GenBank/DDBJ databases">
        <title>Deep-cultivation of Planctomycetes and their phenomic and genomic characterization uncovers novel biology.</title>
        <authorList>
            <person name="Wiegand S."/>
            <person name="Jogler M."/>
            <person name="Boedeker C."/>
            <person name="Pinto D."/>
            <person name="Vollmers J."/>
            <person name="Rivas-Marin E."/>
            <person name="Kohn T."/>
            <person name="Peeters S.H."/>
            <person name="Heuer A."/>
            <person name="Rast P."/>
            <person name="Oberbeckmann S."/>
            <person name="Bunk B."/>
            <person name="Jeske O."/>
            <person name="Meyerdierks A."/>
            <person name="Storesund J.E."/>
            <person name="Kallscheuer N."/>
            <person name="Luecker S."/>
            <person name="Lage O.M."/>
            <person name="Pohl T."/>
            <person name="Merkel B.J."/>
            <person name="Hornburger P."/>
            <person name="Mueller R.-W."/>
            <person name="Bruemmer F."/>
            <person name="Labrenz M."/>
            <person name="Spormann A.M."/>
            <person name="Op den Camp H."/>
            <person name="Overmann J."/>
            <person name="Amann R."/>
            <person name="Jetten M.S.M."/>
            <person name="Mascher T."/>
            <person name="Medema M.H."/>
            <person name="Devos D.P."/>
            <person name="Kaster A.-K."/>
            <person name="Ovreas L."/>
            <person name="Rohde M."/>
            <person name="Galperin M.Y."/>
            <person name="Jogler C."/>
        </authorList>
    </citation>
    <scope>NUCLEOTIDE SEQUENCE [LARGE SCALE GENOMIC DNA]</scope>
    <source>
        <strain evidence="2 3">SV_7m_r</strain>
    </source>
</reference>
<sequence>MLSEIDAPRFNDLPLSYRMSQHGMLTAITTVLFSWSFLGKNWPDLVKLGLIVAVIGFVFFALCLSAYVVLRYPYLSLVDTRDGDVFKRQFKSRFLSRVTKFLGLGVVGLLFFAVVVAGLSDGIKNPGQAVLTIYVSLLFAFLLFLCFRHSDQRYPAVSTFIRSTLGLGIVLAPLFIPILILGNWRCNRLLDAEVRRQQQLWSPAFESDAL</sequence>
<feature type="transmembrane region" description="Helical" evidence="1">
    <location>
        <begin position="21"/>
        <end position="38"/>
    </location>
</feature>
<keyword evidence="1" id="KW-0812">Transmembrane</keyword>
<evidence type="ECO:0000313" key="2">
    <source>
        <dbReference type="EMBL" id="QDT61708.1"/>
    </source>
</evidence>
<dbReference type="Proteomes" id="UP000315003">
    <property type="component" value="Chromosome"/>
</dbReference>
<organism evidence="2 3">
    <name type="scientific">Stieleria bergensis</name>
    <dbReference type="NCBI Taxonomy" id="2528025"/>
    <lineage>
        <taxon>Bacteria</taxon>
        <taxon>Pseudomonadati</taxon>
        <taxon>Planctomycetota</taxon>
        <taxon>Planctomycetia</taxon>
        <taxon>Pirellulales</taxon>
        <taxon>Pirellulaceae</taxon>
        <taxon>Stieleria</taxon>
    </lineage>
</organism>
<feature type="transmembrane region" description="Helical" evidence="1">
    <location>
        <begin position="50"/>
        <end position="70"/>
    </location>
</feature>
<dbReference type="RefSeq" id="WP_145275970.1">
    <property type="nucleotide sequence ID" value="NZ_CP036272.1"/>
</dbReference>
<feature type="transmembrane region" description="Helical" evidence="1">
    <location>
        <begin position="101"/>
        <end position="120"/>
    </location>
</feature>
<protein>
    <submittedName>
        <fullName evidence="2">Uncharacterized protein</fullName>
    </submittedName>
</protein>
<feature type="transmembrane region" description="Helical" evidence="1">
    <location>
        <begin position="126"/>
        <end position="147"/>
    </location>
</feature>